<dbReference type="PANTHER" id="PTHR47332:SF6">
    <property type="entry name" value="SET DOMAIN-CONTAINING PROTEIN"/>
    <property type="match status" value="1"/>
</dbReference>
<organism evidence="2 3">
    <name type="scientific">Verticillium longisporum</name>
    <name type="common">Verticillium dahliae var. longisporum</name>
    <dbReference type="NCBI Taxonomy" id="100787"/>
    <lineage>
        <taxon>Eukaryota</taxon>
        <taxon>Fungi</taxon>
        <taxon>Dikarya</taxon>
        <taxon>Ascomycota</taxon>
        <taxon>Pezizomycotina</taxon>
        <taxon>Sordariomycetes</taxon>
        <taxon>Hypocreomycetidae</taxon>
        <taxon>Glomerellales</taxon>
        <taxon>Plectosphaerellaceae</taxon>
        <taxon>Verticillium</taxon>
    </lineage>
</organism>
<dbReference type="Gene3D" id="2.170.270.10">
    <property type="entry name" value="SET domain"/>
    <property type="match status" value="1"/>
</dbReference>
<feature type="non-terminal residue" evidence="2">
    <location>
        <position position="296"/>
    </location>
</feature>
<dbReference type="InterPro" id="IPR001214">
    <property type="entry name" value="SET_dom"/>
</dbReference>
<evidence type="ECO:0000259" key="1">
    <source>
        <dbReference type="PROSITE" id="PS50280"/>
    </source>
</evidence>
<gene>
    <name evidence="2" type="ORF">BN1723_016785</name>
</gene>
<evidence type="ECO:0000313" key="3">
    <source>
        <dbReference type="Proteomes" id="UP000045706"/>
    </source>
</evidence>
<feature type="domain" description="SET" evidence="1">
    <location>
        <begin position="1"/>
        <end position="108"/>
    </location>
</feature>
<dbReference type="InterPro" id="IPR046341">
    <property type="entry name" value="SET_dom_sf"/>
</dbReference>
<reference evidence="3" key="1">
    <citation type="submission" date="2015-05" db="EMBL/GenBank/DDBJ databases">
        <authorList>
            <person name="Fogelqvist Johan"/>
        </authorList>
    </citation>
    <scope>NUCLEOTIDE SEQUENCE [LARGE SCALE GENOMIC DNA]</scope>
</reference>
<dbReference type="SUPFAM" id="SSF82199">
    <property type="entry name" value="SET domain"/>
    <property type="match status" value="1"/>
</dbReference>
<proteinExistence type="predicted"/>
<dbReference type="EMBL" id="CVQI01036873">
    <property type="protein sequence ID" value="CRK47728.1"/>
    <property type="molecule type" value="Genomic_DNA"/>
</dbReference>
<dbReference type="InterPro" id="IPR053185">
    <property type="entry name" value="SET_domain_protein"/>
</dbReference>
<dbReference type="Pfam" id="PF00856">
    <property type="entry name" value="SET"/>
    <property type="match status" value="1"/>
</dbReference>
<dbReference type="CDD" id="cd20071">
    <property type="entry name" value="SET_SMYD"/>
    <property type="match status" value="1"/>
</dbReference>
<accession>A0A0G4NMP0</accession>
<sequence length="296" mass="32799">MRRLQGDAIRGLPARHRDRFMEMSPGVHGGDVGFDELVERVMATNSFDVDTDDGVRDDEFFAAFVETARMNHDCRPNVDYRFDPSTLTQRTTAIRDILPGEELTLSYIDPLQARDARRARLSANWGFDCTYAGSNPWSQTPTNCYHNLTLNSDFCVYTSSRVANGKGTAIITDNLRAAHLARAVALLADATDDPLVHAGSHKPINVQNAKYKIVPIPGKDLGAVATERIVRGEIILQETVSLLIDYAAFGAVPRDEMRRLQGDAVRGLPARHRDRFMDMSPGAHGGDVGFDELVER</sequence>
<dbReference type="AlphaFoldDB" id="A0A0G4NMP0"/>
<dbReference type="Proteomes" id="UP000045706">
    <property type="component" value="Unassembled WGS sequence"/>
</dbReference>
<name>A0A0G4NMP0_VERLO</name>
<evidence type="ECO:0000313" key="2">
    <source>
        <dbReference type="EMBL" id="CRK47728.1"/>
    </source>
</evidence>
<dbReference type="PROSITE" id="PS50280">
    <property type="entry name" value="SET"/>
    <property type="match status" value="1"/>
</dbReference>
<protein>
    <recommendedName>
        <fullName evidence="1">SET domain-containing protein</fullName>
    </recommendedName>
</protein>
<dbReference type="PANTHER" id="PTHR47332">
    <property type="entry name" value="SET DOMAIN-CONTAINING PROTEIN 5"/>
    <property type="match status" value="1"/>
</dbReference>